<reference evidence="6" key="1">
    <citation type="submission" date="2022-01" db="EMBL/GenBank/DDBJ databases">
        <authorList>
            <person name="Braso-Vives M."/>
        </authorList>
    </citation>
    <scope>NUCLEOTIDE SEQUENCE</scope>
</reference>
<dbReference type="Proteomes" id="UP000838412">
    <property type="component" value="Chromosome 4"/>
</dbReference>
<keyword evidence="2" id="KW-0863">Zinc-finger</keyword>
<dbReference type="AlphaFoldDB" id="A0A8K0EQZ5"/>
<feature type="domain" description="MYND-type" evidence="5">
    <location>
        <begin position="563"/>
        <end position="605"/>
    </location>
</feature>
<dbReference type="Pfam" id="PF01753">
    <property type="entry name" value="zf-MYND"/>
    <property type="match status" value="1"/>
</dbReference>
<name>A0A8K0EQZ5_BRALA</name>
<dbReference type="OrthoDB" id="3174329at2759"/>
<keyword evidence="7" id="KW-1185">Reference proteome</keyword>
<evidence type="ECO:0000256" key="4">
    <source>
        <dbReference type="SAM" id="MobiDB-lite"/>
    </source>
</evidence>
<dbReference type="SUPFAM" id="SSF144232">
    <property type="entry name" value="HIT/MYND zinc finger-like"/>
    <property type="match status" value="1"/>
</dbReference>
<dbReference type="Gene3D" id="6.10.140.2220">
    <property type="match status" value="1"/>
</dbReference>
<evidence type="ECO:0000313" key="7">
    <source>
        <dbReference type="Proteomes" id="UP000838412"/>
    </source>
</evidence>
<accession>A0A8K0EQZ5</accession>
<evidence type="ECO:0000256" key="2">
    <source>
        <dbReference type="ARBA" id="ARBA00022771"/>
    </source>
</evidence>
<dbReference type="EMBL" id="OV696689">
    <property type="protein sequence ID" value="CAH1263065.1"/>
    <property type="molecule type" value="Genomic_DNA"/>
</dbReference>
<evidence type="ECO:0000256" key="3">
    <source>
        <dbReference type="ARBA" id="ARBA00022833"/>
    </source>
</evidence>
<protein>
    <submittedName>
        <fullName evidence="6">Hypp2617 protein</fullName>
    </submittedName>
</protein>
<keyword evidence="3" id="KW-0862">Zinc</keyword>
<dbReference type="PROSITE" id="PS01360">
    <property type="entry name" value="ZF_MYND_1"/>
    <property type="match status" value="1"/>
</dbReference>
<feature type="region of interest" description="Disordered" evidence="4">
    <location>
        <begin position="94"/>
        <end position="114"/>
    </location>
</feature>
<proteinExistence type="predicted"/>
<feature type="compositionally biased region" description="Basic and acidic residues" evidence="4">
    <location>
        <begin position="521"/>
        <end position="537"/>
    </location>
</feature>
<dbReference type="InterPro" id="IPR002893">
    <property type="entry name" value="Znf_MYND"/>
</dbReference>
<keyword evidence="1" id="KW-0479">Metal-binding</keyword>
<evidence type="ECO:0000256" key="1">
    <source>
        <dbReference type="ARBA" id="ARBA00022723"/>
    </source>
</evidence>
<feature type="region of interest" description="Disordered" evidence="4">
    <location>
        <begin position="508"/>
        <end position="537"/>
    </location>
</feature>
<evidence type="ECO:0000259" key="5">
    <source>
        <dbReference type="PROSITE" id="PS01360"/>
    </source>
</evidence>
<dbReference type="GO" id="GO:0008270">
    <property type="term" value="F:zinc ion binding"/>
    <property type="evidence" value="ECO:0007669"/>
    <property type="project" value="UniProtKB-KW"/>
</dbReference>
<sequence length="608" mass="69967">MEHSFDGTATMAAKSGTFDFAKALAGISTKDDHVETATRDDDSDNDSWESCHDHEKTYFNLDADDLMDCNSYGTMSCKAEDYFEKLDKKKKTSALAKMSTKGNHSKTKTSGKDKAKWKVSHLPSHWNIYLSRIEEQQAPKKLTYEEKEKLKKDFKGLPSSAIVELEKAVVKGRQKYMEMCTQDYSKLFRPCEDHPVITVKMMVQYLVENFVERLESEDWEGVVTGIADDPYEDTWFRTIKHTVRALAVHFNVCSKNQVKNIVIGLNLPFLIANKFTTELLHVMLYWIVDPVFGPMLAEIIGQVALEDGCRIYNFLVMPIAEYICPQQKPLLKYQKVRDILVFYLCAELAKSTGKNNSNIEVMKCLVKLDGHESWAIVEDIFVNGRYCSHYGHYTYIDYLEGLNLGVSKDPDSLHKARFERQPDNPVVEKHWKSYEARRLKLEMQHEENLKDPNYHKMHHCKTEDAEKMFIRVYKFLQKKQEGCKCKKMGEHSEMSSSVIEAVKKLQEEGMSNDKVSGTESKGVKEKKSGLTKEAEKLPEKPVANGSSICPEKIQVKKRKIRECGFCGKLSTPEQKFSKCGSCLHVYYCSRDCQKQHWKSGHKNQCRKK</sequence>
<organism evidence="6 7">
    <name type="scientific">Branchiostoma lanceolatum</name>
    <name type="common">Common lancelet</name>
    <name type="synonym">Amphioxus lanceolatum</name>
    <dbReference type="NCBI Taxonomy" id="7740"/>
    <lineage>
        <taxon>Eukaryota</taxon>
        <taxon>Metazoa</taxon>
        <taxon>Chordata</taxon>
        <taxon>Cephalochordata</taxon>
        <taxon>Leptocardii</taxon>
        <taxon>Amphioxiformes</taxon>
        <taxon>Branchiostomatidae</taxon>
        <taxon>Branchiostoma</taxon>
    </lineage>
</organism>
<gene>
    <name evidence="6" type="primary">Hypp2617</name>
    <name evidence="6" type="ORF">BLAG_LOCUS17876</name>
</gene>
<evidence type="ECO:0000313" key="6">
    <source>
        <dbReference type="EMBL" id="CAH1263065.1"/>
    </source>
</evidence>